<dbReference type="SUPFAM" id="SSF53613">
    <property type="entry name" value="Ribokinase-like"/>
    <property type="match status" value="1"/>
</dbReference>
<dbReference type="GO" id="GO:0016301">
    <property type="term" value="F:kinase activity"/>
    <property type="evidence" value="ECO:0007669"/>
    <property type="project" value="UniProtKB-KW"/>
</dbReference>
<dbReference type="PANTHER" id="PTHR10584">
    <property type="entry name" value="SUGAR KINASE"/>
    <property type="match status" value="1"/>
</dbReference>
<dbReference type="GO" id="GO:0006796">
    <property type="term" value="P:phosphate-containing compound metabolic process"/>
    <property type="evidence" value="ECO:0007669"/>
    <property type="project" value="UniProtKB-ARBA"/>
</dbReference>
<evidence type="ECO:0000256" key="1">
    <source>
        <dbReference type="ARBA" id="ARBA00022679"/>
    </source>
</evidence>
<gene>
    <name evidence="4" type="ORF">A9Q02_02720</name>
</gene>
<dbReference type="Gene3D" id="3.40.1190.20">
    <property type="match status" value="1"/>
</dbReference>
<dbReference type="InterPro" id="IPR002139">
    <property type="entry name" value="Ribo/fructo_kinase"/>
</dbReference>
<organism evidence="4 5">
    <name type="scientific">Candidatus Chloroploca asiatica</name>
    <dbReference type="NCBI Taxonomy" id="1506545"/>
    <lineage>
        <taxon>Bacteria</taxon>
        <taxon>Bacillati</taxon>
        <taxon>Chloroflexota</taxon>
        <taxon>Chloroflexia</taxon>
        <taxon>Chloroflexales</taxon>
        <taxon>Chloroflexineae</taxon>
        <taxon>Oscillochloridaceae</taxon>
        <taxon>Candidatus Chloroploca</taxon>
    </lineage>
</organism>
<keyword evidence="2 4" id="KW-0418">Kinase</keyword>
<dbReference type="OrthoDB" id="9776822at2"/>
<dbReference type="RefSeq" id="WP_097653314.1">
    <property type="nucleotide sequence ID" value="NZ_LYXE01000090.1"/>
</dbReference>
<reference evidence="4 5" key="1">
    <citation type="submission" date="2016-05" db="EMBL/GenBank/DDBJ databases">
        <authorList>
            <person name="Lavstsen T."/>
            <person name="Jespersen J.S."/>
        </authorList>
    </citation>
    <scope>NUCLEOTIDE SEQUENCE [LARGE SCALE GENOMIC DNA]</scope>
    <source>
        <strain evidence="4 5">B7-9</strain>
    </source>
</reference>
<dbReference type="Proteomes" id="UP000220922">
    <property type="component" value="Unassembled WGS sequence"/>
</dbReference>
<dbReference type="EMBL" id="LYXE01000090">
    <property type="protein sequence ID" value="PDV98862.1"/>
    <property type="molecule type" value="Genomic_DNA"/>
</dbReference>
<proteinExistence type="predicted"/>
<protein>
    <submittedName>
        <fullName evidence="4">Ribokinase</fullName>
    </submittedName>
</protein>
<dbReference type="AlphaFoldDB" id="A0A2H3KU76"/>
<evidence type="ECO:0000313" key="5">
    <source>
        <dbReference type="Proteomes" id="UP000220922"/>
    </source>
</evidence>
<evidence type="ECO:0000259" key="3">
    <source>
        <dbReference type="Pfam" id="PF00294"/>
    </source>
</evidence>
<dbReference type="PRINTS" id="PR00990">
    <property type="entry name" value="RIBOKINASE"/>
</dbReference>
<sequence>MIPEQAGATVLVLGDINADLSFIVPSFPDEGGDISAERLRWHSGGTGLNSAIAFSRLGAQVALLGRIGHDPAAEVVQATARKAGLDLRWVQTDSEVATGLCGVIISPGGQRTFVSFRGANLRYQGEALPTHLLDTCGLLFLCAHALLEGSQQYAALKLAQLAVERALPVALDLCLPAIRLARDLLFAMLPQLWLLTMNEDELRALLPGMSLQQALDHLLQHGVAHVVIKRGAQGCSIAERSGRLDVLPPAIKVVDTNGCGDAFAAAYAWAYLRGAEMRECATLANTMGALTATRSGAADAIPTRSELAMRLTYGLHYLLAPVSSGI</sequence>
<dbReference type="InterPro" id="IPR029056">
    <property type="entry name" value="Ribokinase-like"/>
</dbReference>
<name>A0A2H3KU76_9CHLR</name>
<keyword evidence="5" id="KW-1185">Reference proteome</keyword>
<evidence type="ECO:0000313" key="4">
    <source>
        <dbReference type="EMBL" id="PDV98862.1"/>
    </source>
</evidence>
<evidence type="ECO:0000256" key="2">
    <source>
        <dbReference type="ARBA" id="ARBA00022777"/>
    </source>
</evidence>
<comment type="caution">
    <text evidence="4">The sequence shown here is derived from an EMBL/GenBank/DDBJ whole genome shotgun (WGS) entry which is preliminary data.</text>
</comment>
<dbReference type="InterPro" id="IPR011611">
    <property type="entry name" value="PfkB_dom"/>
</dbReference>
<dbReference type="Pfam" id="PF00294">
    <property type="entry name" value="PfkB"/>
    <property type="match status" value="1"/>
</dbReference>
<keyword evidence="1" id="KW-0808">Transferase</keyword>
<dbReference type="PANTHER" id="PTHR10584:SF167">
    <property type="entry name" value="PFKB DOMAIN PROTEIN"/>
    <property type="match status" value="1"/>
</dbReference>
<feature type="domain" description="Carbohydrate kinase PfkB" evidence="3">
    <location>
        <begin position="10"/>
        <end position="303"/>
    </location>
</feature>
<accession>A0A2H3KU76</accession>